<protein>
    <submittedName>
        <fullName evidence="2">Uncharacterized protein</fullName>
    </submittedName>
</protein>
<organism evidence="2 3">
    <name type="scientific">Eimeria maxima</name>
    <name type="common">Coccidian parasite</name>
    <dbReference type="NCBI Taxonomy" id="5804"/>
    <lineage>
        <taxon>Eukaryota</taxon>
        <taxon>Sar</taxon>
        <taxon>Alveolata</taxon>
        <taxon>Apicomplexa</taxon>
        <taxon>Conoidasida</taxon>
        <taxon>Coccidia</taxon>
        <taxon>Eucoccidiorida</taxon>
        <taxon>Eimeriorina</taxon>
        <taxon>Eimeriidae</taxon>
        <taxon>Eimeria</taxon>
    </lineage>
</organism>
<dbReference type="Proteomes" id="UP000030763">
    <property type="component" value="Unassembled WGS sequence"/>
</dbReference>
<feature type="transmembrane region" description="Helical" evidence="1">
    <location>
        <begin position="38"/>
        <end position="61"/>
    </location>
</feature>
<feature type="transmembrane region" description="Helical" evidence="1">
    <location>
        <begin position="73"/>
        <end position="96"/>
    </location>
</feature>
<dbReference type="EMBL" id="HG719045">
    <property type="protein sequence ID" value="CDJ56670.1"/>
    <property type="molecule type" value="Genomic_DNA"/>
</dbReference>
<reference evidence="2" key="1">
    <citation type="submission" date="2013-10" db="EMBL/GenBank/DDBJ databases">
        <title>Genomic analysis of the causative agents of coccidiosis in chickens.</title>
        <authorList>
            <person name="Reid A.J."/>
            <person name="Blake D."/>
            <person name="Billington K."/>
            <person name="Browne H."/>
            <person name="Dunn M."/>
            <person name="Hung S."/>
            <person name="Kawahara F."/>
            <person name="Miranda-Saavedra D."/>
            <person name="Mourier T."/>
            <person name="Nagra H."/>
            <person name="Otto T.D."/>
            <person name="Rawlings N."/>
            <person name="Sanchez A."/>
            <person name="Sanders M."/>
            <person name="Subramaniam C."/>
            <person name="Tay Y."/>
            <person name="Dear P."/>
            <person name="Doerig C."/>
            <person name="Gruber A."/>
            <person name="Parkinson J."/>
            <person name="Shirley M."/>
            <person name="Wan K.L."/>
            <person name="Berriman M."/>
            <person name="Tomley F."/>
            <person name="Pain A."/>
        </authorList>
    </citation>
    <scope>NUCLEOTIDE SEQUENCE [LARGE SCALE GENOMIC DNA]</scope>
    <source>
        <strain evidence="2">Weybridge</strain>
    </source>
</reference>
<accession>U6M4R9</accession>
<sequence length="136" mass="14634">MGCLEECHKHNQCILNLFIDQGHILILMRVMDTIEGDIMLLLLAELIATYLVIFLGGHLVLFQRVMDTIEGDIMLLLLAELIATYLVIFLGGHLVLFQEGCTVRWLAATSTSSTATAAAAAAATEASAAAISCITV</sequence>
<gene>
    <name evidence="2" type="ORF">EMWEY_00057150</name>
</gene>
<evidence type="ECO:0000313" key="3">
    <source>
        <dbReference type="Proteomes" id="UP000030763"/>
    </source>
</evidence>
<reference evidence="2" key="2">
    <citation type="submission" date="2013-10" db="EMBL/GenBank/DDBJ databases">
        <authorList>
            <person name="Aslett M."/>
        </authorList>
    </citation>
    <scope>NUCLEOTIDE SEQUENCE [LARGE SCALE GENOMIC DNA]</scope>
    <source>
        <strain evidence="2">Weybridge</strain>
    </source>
</reference>
<keyword evidence="3" id="KW-1185">Reference proteome</keyword>
<evidence type="ECO:0000313" key="2">
    <source>
        <dbReference type="EMBL" id="CDJ56670.1"/>
    </source>
</evidence>
<keyword evidence="1" id="KW-0472">Membrane</keyword>
<dbReference type="GeneID" id="25339701"/>
<evidence type="ECO:0000256" key="1">
    <source>
        <dbReference type="SAM" id="Phobius"/>
    </source>
</evidence>
<dbReference type="RefSeq" id="XP_013333321.1">
    <property type="nucleotide sequence ID" value="XM_013477867.1"/>
</dbReference>
<dbReference type="VEuPathDB" id="ToxoDB:EMWEY_00057150"/>
<name>U6M4R9_EIMMA</name>
<proteinExistence type="predicted"/>
<keyword evidence="1" id="KW-0812">Transmembrane</keyword>
<dbReference type="AlphaFoldDB" id="U6M4R9"/>
<keyword evidence="1" id="KW-1133">Transmembrane helix</keyword>